<keyword evidence="13" id="KW-1185">Reference proteome</keyword>
<dbReference type="PRINTS" id="PR01349">
    <property type="entry name" value="WNTPROTEIN"/>
</dbReference>
<dbReference type="CDD" id="cd19338">
    <property type="entry name" value="Wnt_Wnt6"/>
    <property type="match status" value="1"/>
</dbReference>
<evidence type="ECO:0000256" key="1">
    <source>
        <dbReference type="ARBA" id="ARBA00004498"/>
    </source>
</evidence>
<proteinExistence type="inferred from homology"/>
<evidence type="ECO:0000256" key="9">
    <source>
        <dbReference type="ARBA" id="ARBA00023288"/>
    </source>
</evidence>
<keyword evidence="5" id="KW-0272">Extracellular matrix</keyword>
<dbReference type="AlphaFoldDB" id="A0A8S1CLS8"/>
<dbReference type="GO" id="GO:0045165">
    <property type="term" value="P:cell fate commitment"/>
    <property type="evidence" value="ECO:0007669"/>
    <property type="project" value="TreeGrafter"/>
</dbReference>
<dbReference type="PANTHER" id="PTHR12027:SF72">
    <property type="entry name" value="PROTEIN WNT-6"/>
    <property type="match status" value="1"/>
</dbReference>
<dbReference type="FunFam" id="3.30.2460.20:FF:000001">
    <property type="entry name" value="Wnt homolog"/>
    <property type="match status" value="1"/>
</dbReference>
<comment type="caution">
    <text evidence="12">The sequence shown here is derived from an EMBL/GenBank/DDBJ whole genome shotgun (WGS) entry which is preliminary data.</text>
</comment>
<dbReference type="OrthoDB" id="5945655at2759"/>
<evidence type="ECO:0000256" key="8">
    <source>
        <dbReference type="ARBA" id="ARBA00023180"/>
    </source>
</evidence>
<dbReference type="InterPro" id="IPR005817">
    <property type="entry name" value="Wnt"/>
</dbReference>
<dbReference type="EMBL" id="CADEPI010000041">
    <property type="protein sequence ID" value="CAB3368941.1"/>
    <property type="molecule type" value="Genomic_DNA"/>
</dbReference>
<keyword evidence="3 10" id="KW-0217">Developmental protein</keyword>
<evidence type="ECO:0000256" key="5">
    <source>
        <dbReference type="ARBA" id="ARBA00022530"/>
    </source>
</evidence>
<keyword evidence="8" id="KW-0325">Glycoprotein</keyword>
<evidence type="ECO:0000313" key="13">
    <source>
        <dbReference type="Proteomes" id="UP000494165"/>
    </source>
</evidence>
<feature type="compositionally biased region" description="Basic residues" evidence="11">
    <location>
        <begin position="151"/>
        <end position="168"/>
    </location>
</feature>
<dbReference type="Proteomes" id="UP000494165">
    <property type="component" value="Unassembled WGS sequence"/>
</dbReference>
<gene>
    <name evidence="12" type="ORF">CLODIP_2_CD10985</name>
</gene>
<evidence type="ECO:0000256" key="7">
    <source>
        <dbReference type="ARBA" id="ARBA00023157"/>
    </source>
</evidence>
<dbReference type="InterPro" id="IPR018161">
    <property type="entry name" value="Wnt_CS"/>
</dbReference>
<dbReference type="SMART" id="SM00097">
    <property type="entry name" value="WNT1"/>
    <property type="match status" value="1"/>
</dbReference>
<comment type="subcellular location">
    <subcellularLocation>
        <location evidence="1 10">Secreted</location>
        <location evidence="1 10">Extracellular space</location>
        <location evidence="1 10">Extracellular matrix</location>
    </subcellularLocation>
</comment>
<evidence type="ECO:0000256" key="4">
    <source>
        <dbReference type="ARBA" id="ARBA00022525"/>
    </source>
</evidence>
<keyword evidence="6 10" id="KW-0879">Wnt signaling pathway</keyword>
<dbReference type="GO" id="GO:0060070">
    <property type="term" value="P:canonical Wnt signaling pathway"/>
    <property type="evidence" value="ECO:0007669"/>
    <property type="project" value="TreeGrafter"/>
</dbReference>
<evidence type="ECO:0000313" key="12">
    <source>
        <dbReference type="EMBL" id="CAB3368941.1"/>
    </source>
</evidence>
<reference evidence="12 13" key="1">
    <citation type="submission" date="2020-04" db="EMBL/GenBank/DDBJ databases">
        <authorList>
            <person name="Alioto T."/>
            <person name="Alioto T."/>
            <person name="Gomez Garrido J."/>
        </authorList>
    </citation>
    <scope>NUCLEOTIDE SEQUENCE [LARGE SCALE GENOMIC DNA]</scope>
</reference>
<dbReference type="GO" id="GO:0000902">
    <property type="term" value="P:cell morphogenesis"/>
    <property type="evidence" value="ECO:0007669"/>
    <property type="project" value="UniProtKB-ARBA"/>
</dbReference>
<comment type="function">
    <text evidence="10">Ligand for members of the frizzled family of seven transmembrane receptors.</text>
</comment>
<dbReference type="GO" id="GO:0005615">
    <property type="term" value="C:extracellular space"/>
    <property type="evidence" value="ECO:0007669"/>
    <property type="project" value="TreeGrafter"/>
</dbReference>
<sequence>MPACFLSPLLCSTPRGRGPASPIRAVSNQVLADPHIICRRTKRLRPKVADTCRKEIETGLLKELAKGAQLGSKECQFQFRNRRWNCTTAKKSIRLVLMSDTRESGFVNAITAAGVAFAVTRACSTGSLMDCGCDSKLKYKDTDDGASMTSPRKHRVHKQKGKGRKGNKQRKEALKQTEGTTATEWRWNGCGDNINYGVRKSREWMDAPYRRQSDIKTLVMLHNNNAGRLAVKNYMIIECKCHGLSGSCTMRTCWSRMPTFRDIGHRLKDHFDGAIKVLPSNDGRSFLAAGDPSIKPPGREDIVYSEDSPEFCNPHPRTGSLGTQGRVCNVSSAGVGGCDLLCCGRGHDTKQIKHVYNCDCRFKWCCNVTCNTCQEKRSLHTCR</sequence>
<feature type="region of interest" description="Disordered" evidence="11">
    <location>
        <begin position="142"/>
        <end position="179"/>
    </location>
</feature>
<keyword evidence="9" id="KW-0449">Lipoprotein</keyword>
<evidence type="ECO:0000256" key="11">
    <source>
        <dbReference type="SAM" id="MobiDB-lite"/>
    </source>
</evidence>
<dbReference type="GO" id="GO:0005109">
    <property type="term" value="F:frizzled binding"/>
    <property type="evidence" value="ECO:0007669"/>
    <property type="project" value="TreeGrafter"/>
</dbReference>
<dbReference type="PANTHER" id="PTHR12027">
    <property type="entry name" value="WNT RELATED"/>
    <property type="match status" value="1"/>
</dbReference>
<keyword evidence="7" id="KW-1015">Disulfide bond</keyword>
<organism evidence="12 13">
    <name type="scientific">Cloeon dipterum</name>
    <dbReference type="NCBI Taxonomy" id="197152"/>
    <lineage>
        <taxon>Eukaryota</taxon>
        <taxon>Metazoa</taxon>
        <taxon>Ecdysozoa</taxon>
        <taxon>Arthropoda</taxon>
        <taxon>Hexapoda</taxon>
        <taxon>Insecta</taxon>
        <taxon>Pterygota</taxon>
        <taxon>Palaeoptera</taxon>
        <taxon>Ephemeroptera</taxon>
        <taxon>Pisciforma</taxon>
        <taxon>Baetidae</taxon>
        <taxon>Cloeon</taxon>
    </lineage>
</organism>
<dbReference type="PROSITE" id="PS00246">
    <property type="entry name" value="WNT1"/>
    <property type="match status" value="1"/>
</dbReference>
<keyword evidence="4" id="KW-0964">Secreted</keyword>
<dbReference type="Gene3D" id="3.30.2460.20">
    <property type="match status" value="1"/>
</dbReference>
<dbReference type="GO" id="GO:0030182">
    <property type="term" value="P:neuron differentiation"/>
    <property type="evidence" value="ECO:0007669"/>
    <property type="project" value="TreeGrafter"/>
</dbReference>
<evidence type="ECO:0000256" key="2">
    <source>
        <dbReference type="ARBA" id="ARBA00005683"/>
    </source>
</evidence>
<evidence type="ECO:0000256" key="3">
    <source>
        <dbReference type="ARBA" id="ARBA00022473"/>
    </source>
</evidence>
<accession>A0A8S1CLS8</accession>
<dbReference type="InterPro" id="IPR043158">
    <property type="entry name" value="Wnt_C"/>
</dbReference>
<dbReference type="GO" id="GO:0005125">
    <property type="term" value="F:cytokine activity"/>
    <property type="evidence" value="ECO:0007669"/>
    <property type="project" value="TreeGrafter"/>
</dbReference>
<protein>
    <recommendedName>
        <fullName evidence="10">Protein Wnt</fullName>
    </recommendedName>
</protein>
<name>A0A8S1CLS8_9INSE</name>
<evidence type="ECO:0000256" key="6">
    <source>
        <dbReference type="ARBA" id="ARBA00022687"/>
    </source>
</evidence>
<evidence type="ECO:0000256" key="10">
    <source>
        <dbReference type="RuleBase" id="RU003500"/>
    </source>
</evidence>
<dbReference type="GO" id="GO:0007517">
    <property type="term" value="P:muscle organ development"/>
    <property type="evidence" value="ECO:0007669"/>
    <property type="project" value="UniProtKB-ARBA"/>
</dbReference>
<dbReference type="GO" id="GO:0060560">
    <property type="term" value="P:developmental growth involved in morphogenesis"/>
    <property type="evidence" value="ECO:0007669"/>
    <property type="project" value="UniProtKB-ARBA"/>
</dbReference>
<dbReference type="Pfam" id="PF00110">
    <property type="entry name" value="wnt"/>
    <property type="match status" value="1"/>
</dbReference>
<dbReference type="InterPro" id="IPR009143">
    <property type="entry name" value="Wnt6"/>
</dbReference>
<comment type="similarity">
    <text evidence="2 10">Belongs to the Wnt family.</text>
</comment>